<accession>A0ABQ5ZVL0</accession>
<dbReference type="InterPro" id="IPR004089">
    <property type="entry name" value="MCPsignal_dom"/>
</dbReference>
<evidence type="ECO:0000313" key="7">
    <source>
        <dbReference type="EMBL" id="GLR64206.1"/>
    </source>
</evidence>
<dbReference type="Proteomes" id="UP001156682">
    <property type="component" value="Unassembled WGS sequence"/>
</dbReference>
<dbReference type="Pfam" id="PF00015">
    <property type="entry name" value="MCPsignal"/>
    <property type="match status" value="1"/>
</dbReference>
<dbReference type="PRINTS" id="PR00260">
    <property type="entry name" value="CHEMTRNSDUCR"/>
</dbReference>
<dbReference type="Gene3D" id="1.20.120.30">
    <property type="entry name" value="Aspartate receptor, ligand-binding domain"/>
    <property type="match status" value="1"/>
</dbReference>
<dbReference type="InterPro" id="IPR004090">
    <property type="entry name" value="Chemotax_Me-accpt_rcpt"/>
</dbReference>
<feature type="coiled-coil region" evidence="5">
    <location>
        <begin position="21"/>
        <end position="62"/>
    </location>
</feature>
<comment type="subcellular location">
    <subcellularLocation>
        <location evidence="1">Membrane</location>
    </subcellularLocation>
</comment>
<dbReference type="EMBL" id="BSOR01000028">
    <property type="protein sequence ID" value="GLR64206.1"/>
    <property type="molecule type" value="Genomic_DNA"/>
</dbReference>
<evidence type="ECO:0000256" key="4">
    <source>
        <dbReference type="PROSITE-ProRule" id="PRU00284"/>
    </source>
</evidence>
<evidence type="ECO:0000256" key="5">
    <source>
        <dbReference type="SAM" id="Coils"/>
    </source>
</evidence>
<dbReference type="RefSeq" id="WP_027851100.1">
    <property type="nucleotide sequence ID" value="NZ_BSOR01000028.1"/>
</dbReference>
<feature type="domain" description="Methyl-accepting transducer" evidence="6">
    <location>
        <begin position="77"/>
        <end position="229"/>
    </location>
</feature>
<dbReference type="InterPro" id="IPR025991">
    <property type="entry name" value="Chemoreceptor_zinc-bind_dom"/>
</dbReference>
<proteinExistence type="inferred from homology"/>
<organism evidence="7 8">
    <name type="scientific">Marinospirillum insulare</name>
    <dbReference type="NCBI Taxonomy" id="217169"/>
    <lineage>
        <taxon>Bacteria</taxon>
        <taxon>Pseudomonadati</taxon>
        <taxon>Pseudomonadota</taxon>
        <taxon>Gammaproteobacteria</taxon>
        <taxon>Oceanospirillales</taxon>
        <taxon>Oceanospirillaceae</taxon>
        <taxon>Marinospirillum</taxon>
    </lineage>
</organism>
<comment type="similarity">
    <text evidence="3">Belongs to the methyl-accepting chemotaxis (MCP) protein family.</text>
</comment>
<dbReference type="SUPFAM" id="SSF58104">
    <property type="entry name" value="Methyl-accepting chemotaxis protein (MCP) signaling domain"/>
    <property type="match status" value="1"/>
</dbReference>
<dbReference type="PANTHER" id="PTHR32089:SF112">
    <property type="entry name" value="LYSOZYME-LIKE PROTEIN-RELATED"/>
    <property type="match status" value="1"/>
</dbReference>
<evidence type="ECO:0000256" key="1">
    <source>
        <dbReference type="ARBA" id="ARBA00004370"/>
    </source>
</evidence>
<dbReference type="PROSITE" id="PS50111">
    <property type="entry name" value="CHEMOTAXIS_TRANSDUC_2"/>
    <property type="match status" value="1"/>
</dbReference>
<evidence type="ECO:0000313" key="8">
    <source>
        <dbReference type="Proteomes" id="UP001156682"/>
    </source>
</evidence>
<keyword evidence="5" id="KW-0175">Coiled coil</keyword>
<sequence>MKTTVNQQSKGSFLSRWNKPAIKLSQELHQLKEENLSLKRKNTQLNNQLATVTQQLEKEKSSSLLNAGLAVHWHSFARSIDGIIHSFEYLNNLVARNSNQAEAVHDITLQHDQEAKGLAKQLTSLQENMDDTAITLTELTQQVEKIDGISNQIQGIADQTNLLSLNAAIEAARAGQSGRGFAVVADEVRNLALDTHNATLDINALVENIQASSRDTQQKMQQQTEQVKKLGVAFSSNHQRVLSLGDVALELALSSSVAASLADVELANLDEISIRLLVYQALLGQIQMTADELPDDSHCRLGQWYKKGTGKEMQHQADFKAMAEPHAQVHEYAQKTLIAGKNRNYDLALTELQQMEDANAKVSRHLNRILEGLRDTKQAR</sequence>
<dbReference type="Gene3D" id="1.10.287.950">
    <property type="entry name" value="Methyl-accepting chemotaxis protein"/>
    <property type="match status" value="1"/>
</dbReference>
<evidence type="ECO:0000259" key="6">
    <source>
        <dbReference type="PROSITE" id="PS50111"/>
    </source>
</evidence>
<comment type="caution">
    <text evidence="7">The sequence shown here is derived from an EMBL/GenBank/DDBJ whole genome shotgun (WGS) entry which is preliminary data.</text>
</comment>
<dbReference type="PANTHER" id="PTHR32089">
    <property type="entry name" value="METHYL-ACCEPTING CHEMOTAXIS PROTEIN MCPB"/>
    <property type="match status" value="1"/>
</dbReference>
<protein>
    <submittedName>
        <fullName evidence="7">Methyl-accepting chemotaxis protein</fullName>
    </submittedName>
</protein>
<name>A0ABQ5ZVL0_9GAMM</name>
<reference evidence="8" key="1">
    <citation type="journal article" date="2019" name="Int. J. Syst. Evol. Microbiol.">
        <title>The Global Catalogue of Microorganisms (GCM) 10K type strain sequencing project: providing services to taxonomists for standard genome sequencing and annotation.</title>
        <authorList>
            <consortium name="The Broad Institute Genomics Platform"/>
            <consortium name="The Broad Institute Genome Sequencing Center for Infectious Disease"/>
            <person name="Wu L."/>
            <person name="Ma J."/>
        </authorList>
    </citation>
    <scope>NUCLEOTIDE SEQUENCE [LARGE SCALE GENOMIC DNA]</scope>
    <source>
        <strain evidence="8">NBRC 100033</strain>
    </source>
</reference>
<evidence type="ECO:0000256" key="3">
    <source>
        <dbReference type="ARBA" id="ARBA00029447"/>
    </source>
</evidence>
<gene>
    <name evidence="7" type="ORF">GCM10007878_16440</name>
</gene>
<dbReference type="Pfam" id="PF13682">
    <property type="entry name" value="CZB"/>
    <property type="match status" value="1"/>
</dbReference>
<keyword evidence="8" id="KW-1185">Reference proteome</keyword>
<keyword evidence="2 4" id="KW-0807">Transducer</keyword>
<dbReference type="SMART" id="SM00283">
    <property type="entry name" value="MA"/>
    <property type="match status" value="1"/>
</dbReference>
<evidence type="ECO:0000256" key="2">
    <source>
        <dbReference type="ARBA" id="ARBA00023224"/>
    </source>
</evidence>